<comment type="catalytic activity">
    <reaction evidence="7">
        <text>a quinone + NADH + H(+) = a quinol + NAD(+)</text>
        <dbReference type="Rhea" id="RHEA:46160"/>
        <dbReference type="ChEBI" id="CHEBI:15378"/>
        <dbReference type="ChEBI" id="CHEBI:24646"/>
        <dbReference type="ChEBI" id="CHEBI:57540"/>
        <dbReference type="ChEBI" id="CHEBI:57945"/>
        <dbReference type="ChEBI" id="CHEBI:132124"/>
        <dbReference type="EC" id="1.6.5.9"/>
    </reaction>
</comment>
<dbReference type="InterPro" id="IPR036188">
    <property type="entry name" value="FAD/NAD-bd_sf"/>
</dbReference>
<accession>A0A915ILZ6</accession>
<name>A0A915ILZ6_ROMCU</name>
<evidence type="ECO:0000256" key="2">
    <source>
        <dbReference type="ARBA" id="ARBA00012637"/>
    </source>
</evidence>
<dbReference type="Gene3D" id="3.50.50.100">
    <property type="match status" value="1"/>
</dbReference>
<evidence type="ECO:0000256" key="4">
    <source>
        <dbReference type="ARBA" id="ARBA00022827"/>
    </source>
</evidence>
<evidence type="ECO:0000259" key="9">
    <source>
        <dbReference type="Pfam" id="PF07992"/>
    </source>
</evidence>
<protein>
    <recommendedName>
        <fullName evidence="2">NADH:ubiquinone reductase (non-electrogenic)</fullName>
        <ecNumber evidence="2">1.6.5.9</ecNumber>
    </recommendedName>
</protein>
<keyword evidence="4" id="KW-0274">FAD</keyword>
<evidence type="ECO:0000256" key="5">
    <source>
        <dbReference type="ARBA" id="ARBA00023002"/>
    </source>
</evidence>
<keyword evidence="10" id="KW-1185">Reference proteome</keyword>
<dbReference type="AlphaFoldDB" id="A0A915ILZ6"/>
<keyword evidence="5" id="KW-0560">Oxidoreductase</keyword>
<evidence type="ECO:0000256" key="3">
    <source>
        <dbReference type="ARBA" id="ARBA00022630"/>
    </source>
</evidence>
<organism evidence="10 11">
    <name type="scientific">Romanomermis culicivorax</name>
    <name type="common">Nematode worm</name>
    <dbReference type="NCBI Taxonomy" id="13658"/>
    <lineage>
        <taxon>Eukaryota</taxon>
        <taxon>Metazoa</taxon>
        <taxon>Ecdysozoa</taxon>
        <taxon>Nematoda</taxon>
        <taxon>Enoplea</taxon>
        <taxon>Dorylaimia</taxon>
        <taxon>Mermithida</taxon>
        <taxon>Mermithoidea</taxon>
        <taxon>Mermithidae</taxon>
        <taxon>Romanomermis</taxon>
    </lineage>
</organism>
<dbReference type="Pfam" id="PF07992">
    <property type="entry name" value="Pyr_redox_2"/>
    <property type="match status" value="1"/>
</dbReference>
<evidence type="ECO:0000256" key="8">
    <source>
        <dbReference type="ARBA" id="ARBA00049010"/>
    </source>
</evidence>
<dbReference type="WBParaSite" id="nRc.2.0.1.t15202-RA">
    <property type="protein sequence ID" value="nRc.2.0.1.t15202-RA"/>
    <property type="gene ID" value="nRc.2.0.1.g15202"/>
</dbReference>
<keyword evidence="3" id="KW-0285">Flavoprotein</keyword>
<proteinExistence type="inferred from homology"/>
<dbReference type="GO" id="GO:0005739">
    <property type="term" value="C:mitochondrion"/>
    <property type="evidence" value="ECO:0007669"/>
    <property type="project" value="TreeGrafter"/>
</dbReference>
<comment type="catalytic activity">
    <reaction evidence="8">
        <text>a ubiquinone + NADH + H(+) = a ubiquinol + NAD(+)</text>
        <dbReference type="Rhea" id="RHEA:23152"/>
        <dbReference type="Rhea" id="RHEA-COMP:9565"/>
        <dbReference type="Rhea" id="RHEA-COMP:9566"/>
        <dbReference type="ChEBI" id="CHEBI:15378"/>
        <dbReference type="ChEBI" id="CHEBI:16389"/>
        <dbReference type="ChEBI" id="CHEBI:17976"/>
        <dbReference type="ChEBI" id="CHEBI:57540"/>
        <dbReference type="ChEBI" id="CHEBI:57945"/>
    </reaction>
</comment>
<dbReference type="EC" id="1.6.5.9" evidence="2"/>
<feature type="domain" description="FAD/NAD(P)-binding" evidence="9">
    <location>
        <begin position="28"/>
        <end position="90"/>
    </location>
</feature>
<dbReference type="InterPro" id="IPR045024">
    <property type="entry name" value="NDH-2"/>
</dbReference>
<dbReference type="SUPFAM" id="SSF51905">
    <property type="entry name" value="FAD/NAD(P)-binding domain"/>
    <property type="match status" value="1"/>
</dbReference>
<evidence type="ECO:0000256" key="7">
    <source>
        <dbReference type="ARBA" id="ARBA00047599"/>
    </source>
</evidence>
<evidence type="ECO:0000313" key="10">
    <source>
        <dbReference type="Proteomes" id="UP000887565"/>
    </source>
</evidence>
<dbReference type="InterPro" id="IPR023753">
    <property type="entry name" value="FAD/NAD-binding_dom"/>
</dbReference>
<evidence type="ECO:0000256" key="6">
    <source>
        <dbReference type="ARBA" id="ARBA00023027"/>
    </source>
</evidence>
<dbReference type="PANTHER" id="PTHR43706">
    <property type="entry name" value="NADH DEHYDROGENASE"/>
    <property type="match status" value="1"/>
</dbReference>
<sequence length="93" mass="10532">EVSDARKIRNRLLTNFERACLPSSDLSEIENILHVVIVGGGPTGVEFGAELYDFINQDIAKLFKRQGHFNVRVTLVEAVQILQSFDKRLQLYA</sequence>
<dbReference type="PANTHER" id="PTHR43706:SF47">
    <property type="entry name" value="EXTERNAL NADH-UBIQUINONE OXIDOREDUCTASE 1, MITOCHONDRIAL-RELATED"/>
    <property type="match status" value="1"/>
</dbReference>
<reference evidence="11" key="1">
    <citation type="submission" date="2022-11" db="UniProtKB">
        <authorList>
            <consortium name="WormBaseParasite"/>
        </authorList>
    </citation>
    <scope>IDENTIFICATION</scope>
</reference>
<dbReference type="Proteomes" id="UP000887565">
    <property type="component" value="Unplaced"/>
</dbReference>
<evidence type="ECO:0000313" key="11">
    <source>
        <dbReference type="WBParaSite" id="nRc.2.0.1.t15202-RA"/>
    </source>
</evidence>
<dbReference type="GO" id="GO:0050136">
    <property type="term" value="F:NADH dehydrogenase (quinone) (non-electrogenic) activity"/>
    <property type="evidence" value="ECO:0007669"/>
    <property type="project" value="UniProtKB-EC"/>
</dbReference>
<keyword evidence="6" id="KW-0520">NAD</keyword>
<evidence type="ECO:0000256" key="1">
    <source>
        <dbReference type="ARBA" id="ARBA00005272"/>
    </source>
</evidence>
<comment type="similarity">
    <text evidence="1">Belongs to the NADH dehydrogenase family.</text>
</comment>